<dbReference type="InterPro" id="IPR038765">
    <property type="entry name" value="Papain-like_cys_pep_sf"/>
</dbReference>
<dbReference type="GeneID" id="120819491"/>
<keyword evidence="5" id="KW-0378">Hydrolase</keyword>
<dbReference type="PROSITE" id="PS00972">
    <property type="entry name" value="USP_1"/>
    <property type="match status" value="1"/>
</dbReference>
<dbReference type="SUPFAM" id="SSF54001">
    <property type="entry name" value="Cysteine proteinases"/>
    <property type="match status" value="1"/>
</dbReference>
<dbReference type="GeneTree" id="ENSGT00940000156355"/>
<feature type="region of interest" description="Disordered" evidence="7">
    <location>
        <begin position="218"/>
        <end position="241"/>
    </location>
</feature>
<dbReference type="PROSITE" id="PS00973">
    <property type="entry name" value="USP_2"/>
    <property type="match status" value="1"/>
</dbReference>
<dbReference type="GO" id="GO:0004843">
    <property type="term" value="F:cysteine-type deubiquitinase activity"/>
    <property type="evidence" value="ECO:0007669"/>
    <property type="project" value="UniProtKB-EC"/>
</dbReference>
<keyword evidence="4" id="KW-0833">Ubl conjugation pathway</keyword>
<sequence length="1288" mass="139089">MSKVVINKEKKSFSKKLFRRSSVRSVGSFMNRVLRTLSTLSHFGTDEQAAEDEKDDSSLVPSTTGGSVPSDDSDCGGFPFGDKVPGVAGLKNHGNTCFMNAILQCLSNTELFAEYLALEQFRGGETTGGGGGERAKPNGVLVQKKGSQQQDSGEVTEQLSGLVRALWTFEYTPQHSRDFKNVVSKSALQFKGNSQHDAQEFLLWLLDRVHEDLNHIIQPDIRPPSKPPVEEESAPEGSPLPAPGSFVQELFQAQYRSSLTCPHCQKQSNTFDPFLCISLPIPVPHTRPLYVTVVYQGKCSHCMRVGVAVPLSGTVSRLRQAVAQETKIPSQQIVLTEMYFDGFHRSFCDDDDDLEIIQESDSIFAFETPELFRPEQIRSKRSGSPHANLNQNNLKYGTDNNRISTQIQEPTTPPQSPNKNSEQAEKIVLLVCNRACAGQQGRRFGNPFILYLERTVTWDVLQKEILEKMRHLLRPGVLAQVGPFTLRVVGVVGITYLLPQEEQPLCHPSVERAFKSCGPGGPPHVKIVVEWDKETKDYLFKRTEDEYIPDAESVRHAKEQHLQPQTCSLAQCFQLYTKEEQLAPDDAWRCPHCKQLQQGSIKLSLWTLPDILILHLKRFRQDGDRRMKMQNMVRFPLIGMDMAPHMVKRSQSSWSLPSHWSPWRRPYGMGRDPEDYLYDLYAVCNHHGTMQGGHYTAHCKNSIDGQWYCFDDSDVQPLSEDAVCKQTGYILFYQRRATIPSWSANSSVGGSTSSSLCEHWIGRLMGSRPPSQASSGSSRRTSLASLSESAEFAGERSEDDGLSSRPAVRGMQRQTFSSRSSIASPLVLSENSGKPSWSHSAKLQLRSNSPSRFSLESHSSSPTLEMIGEVADTKLSPKLDKSSGGKSALAALDSKRLAEQVPSKAAAQAEQQSGAPPGEDNAAAGAAEQVSPRHGAAAKDPKPRNGSADSACAKRTSASPKKRPATSSTSSSSLSPASPAVDKSPPRAQAKSAASATSSKDKSDGPAKTGKGGSSRTATPLKKGSSQTTEVLRPDSAQQRSGSPGSQSSHPQKKTSPRGEKSSVSARTKGADRSASRESSRNNVVSEKKVNHGGPPRPSAASRAEGRPGRAAENRAAGRSSSSSSSVTSLRSSSVGVPSASGAPPSRGPQRNSKTEDKGLSFFKTALRTKETRKAADGGKAGPGEARAGPEDGAGDGSREGVQQAAGKSVAPGAQANGTAAKDKESSKVSAAAKHSLPPSARSKLPGADAAPQASATGKDPSKKEPAKKTMASRKIPISSTQTSQRAK</sequence>
<accession>G3NZU5</accession>
<feature type="compositionally biased region" description="Polar residues" evidence="7">
    <location>
        <begin position="1278"/>
        <end position="1288"/>
    </location>
</feature>
<feature type="domain" description="USP" evidence="8">
    <location>
        <begin position="88"/>
        <end position="736"/>
    </location>
</feature>
<evidence type="ECO:0000256" key="7">
    <source>
        <dbReference type="SAM" id="MobiDB-lite"/>
    </source>
</evidence>
<dbReference type="Proteomes" id="UP000007635">
    <property type="component" value="Chromosome V"/>
</dbReference>
<dbReference type="AlphaFoldDB" id="G3NZU5"/>
<evidence type="ECO:0000256" key="4">
    <source>
        <dbReference type="ARBA" id="ARBA00022786"/>
    </source>
</evidence>
<feature type="compositionally biased region" description="Basic and acidic residues" evidence="7">
    <location>
        <begin position="1104"/>
        <end position="1113"/>
    </location>
</feature>
<feature type="compositionally biased region" description="Low complexity" evidence="7">
    <location>
        <begin position="1114"/>
        <end position="1149"/>
    </location>
</feature>
<feature type="compositionally biased region" description="Low complexity" evidence="7">
    <location>
        <begin position="965"/>
        <end position="980"/>
    </location>
</feature>
<reference evidence="9" key="3">
    <citation type="submission" date="2025-09" db="UniProtKB">
        <authorList>
            <consortium name="Ensembl"/>
        </authorList>
    </citation>
    <scope>IDENTIFICATION</scope>
</reference>
<feature type="compositionally biased region" description="Basic and acidic residues" evidence="7">
    <location>
        <begin position="1069"/>
        <end position="1090"/>
    </location>
</feature>
<evidence type="ECO:0000256" key="6">
    <source>
        <dbReference type="ARBA" id="ARBA00022807"/>
    </source>
</evidence>
<feature type="compositionally biased region" description="Low complexity" evidence="7">
    <location>
        <begin position="767"/>
        <end position="791"/>
    </location>
</feature>
<dbReference type="STRING" id="69293.ENSGACP00000010868"/>
<dbReference type="Ensembl" id="ENSGACT00000010891.2">
    <property type="protein sequence ID" value="ENSGACP00000010868.2"/>
    <property type="gene ID" value="ENSGACG00000008214.2"/>
</dbReference>
<dbReference type="PROSITE" id="PS50235">
    <property type="entry name" value="USP_3"/>
    <property type="match status" value="1"/>
</dbReference>
<feature type="compositionally biased region" description="Polar residues" evidence="7">
    <location>
        <begin position="385"/>
        <end position="398"/>
    </location>
</feature>
<dbReference type="OMA" id="SRTIAYS"/>
<dbReference type="FunFam" id="3.90.70.10:FF:000046">
    <property type="entry name" value="ubiquitin carboxyl-terminal hydrolase 31"/>
    <property type="match status" value="1"/>
</dbReference>
<dbReference type="InterPro" id="IPR050185">
    <property type="entry name" value="Ub_carboxyl-term_hydrolase"/>
</dbReference>
<feature type="region of interest" description="Disordered" evidence="7">
    <location>
        <begin position="378"/>
        <end position="398"/>
    </location>
</feature>
<dbReference type="PANTHER" id="PTHR21646">
    <property type="entry name" value="UBIQUITIN CARBOXYL-TERMINAL HYDROLASE"/>
    <property type="match status" value="1"/>
</dbReference>
<feature type="compositionally biased region" description="Low complexity" evidence="7">
    <location>
        <begin position="1036"/>
        <end position="1050"/>
    </location>
</feature>
<dbReference type="PANTHER" id="PTHR21646:SF44">
    <property type="entry name" value="UBIQUITIN CARBOXYL-TERMINAL HYDROLASE 31"/>
    <property type="match status" value="1"/>
</dbReference>
<feature type="region of interest" description="Disordered" evidence="7">
    <location>
        <begin position="45"/>
        <end position="74"/>
    </location>
</feature>
<dbReference type="InterPro" id="IPR001394">
    <property type="entry name" value="Peptidase_C19_UCH"/>
</dbReference>
<feature type="compositionally biased region" description="Low complexity" evidence="7">
    <location>
        <begin position="988"/>
        <end position="998"/>
    </location>
</feature>
<proteinExistence type="predicted"/>
<keyword evidence="6" id="KW-0788">Thiol protease</keyword>
<dbReference type="InParanoid" id="G3NZU5"/>
<feature type="region of interest" description="Disordered" evidence="7">
    <location>
        <begin position="875"/>
        <end position="1288"/>
    </location>
</feature>
<dbReference type="Pfam" id="PF00443">
    <property type="entry name" value="UCH"/>
    <property type="match status" value="1"/>
</dbReference>
<evidence type="ECO:0000256" key="5">
    <source>
        <dbReference type="ARBA" id="ARBA00022801"/>
    </source>
</evidence>
<evidence type="ECO:0000259" key="8">
    <source>
        <dbReference type="PROSITE" id="PS50235"/>
    </source>
</evidence>
<dbReference type="GO" id="GO:0006508">
    <property type="term" value="P:proteolysis"/>
    <property type="evidence" value="ECO:0007669"/>
    <property type="project" value="UniProtKB-KW"/>
</dbReference>
<keyword evidence="10" id="KW-1185">Reference proteome</keyword>
<feature type="region of interest" description="Disordered" evidence="7">
    <location>
        <begin position="767"/>
        <end position="860"/>
    </location>
</feature>
<dbReference type="GO" id="GO:0016579">
    <property type="term" value="P:protein deubiquitination"/>
    <property type="evidence" value="ECO:0007669"/>
    <property type="project" value="InterPro"/>
</dbReference>
<evidence type="ECO:0000256" key="2">
    <source>
        <dbReference type="ARBA" id="ARBA00012759"/>
    </source>
</evidence>
<reference evidence="9" key="2">
    <citation type="submission" date="2025-08" db="UniProtKB">
        <authorList>
            <consortium name="Ensembl"/>
        </authorList>
    </citation>
    <scope>IDENTIFICATION</scope>
</reference>
<dbReference type="Bgee" id="ENSGACG00000008214">
    <property type="expression patterns" value="Expressed in diencephalon and 2 other cell types or tissues"/>
</dbReference>
<feature type="compositionally biased region" description="Basic and acidic residues" evidence="7">
    <location>
        <begin position="1168"/>
        <end position="1177"/>
    </location>
</feature>
<dbReference type="InterPro" id="IPR028889">
    <property type="entry name" value="USP"/>
</dbReference>
<organism evidence="9 10">
    <name type="scientific">Gasterosteus aculeatus aculeatus</name>
    <name type="common">three-spined stickleback</name>
    <dbReference type="NCBI Taxonomy" id="481459"/>
    <lineage>
        <taxon>Eukaryota</taxon>
        <taxon>Metazoa</taxon>
        <taxon>Chordata</taxon>
        <taxon>Craniata</taxon>
        <taxon>Vertebrata</taxon>
        <taxon>Euteleostomi</taxon>
        <taxon>Actinopterygii</taxon>
        <taxon>Neopterygii</taxon>
        <taxon>Teleostei</taxon>
        <taxon>Neoteleostei</taxon>
        <taxon>Acanthomorphata</taxon>
        <taxon>Eupercaria</taxon>
        <taxon>Perciformes</taxon>
        <taxon>Cottioidei</taxon>
        <taxon>Gasterosteales</taxon>
        <taxon>Gasterosteidae</taxon>
        <taxon>Gasterosteus</taxon>
    </lineage>
</organism>
<feature type="compositionally biased region" description="Polar residues" evidence="7">
    <location>
        <begin position="1014"/>
        <end position="1030"/>
    </location>
</feature>
<dbReference type="Gene3D" id="3.90.70.10">
    <property type="entry name" value="Cysteine proteinases"/>
    <property type="match status" value="2"/>
</dbReference>
<dbReference type="EC" id="3.4.19.12" evidence="2"/>
<dbReference type="CDD" id="cd02674">
    <property type="entry name" value="Peptidase_C19R"/>
    <property type="match status" value="1"/>
</dbReference>
<dbReference type="RefSeq" id="XP_040032888.1">
    <property type="nucleotide sequence ID" value="XM_040176954.1"/>
</dbReference>
<comment type="catalytic activity">
    <reaction evidence="1">
        <text>Thiol-dependent hydrolysis of ester, thioester, amide, peptide and isopeptide bonds formed by the C-terminal Gly of ubiquitin (a 76-residue protein attached to proteins as an intracellular targeting signal).</text>
        <dbReference type="EC" id="3.4.19.12"/>
    </reaction>
</comment>
<dbReference type="GO" id="GO:0005634">
    <property type="term" value="C:nucleus"/>
    <property type="evidence" value="ECO:0007669"/>
    <property type="project" value="UniProtKB-ARBA"/>
</dbReference>
<evidence type="ECO:0000256" key="3">
    <source>
        <dbReference type="ARBA" id="ARBA00022670"/>
    </source>
</evidence>
<dbReference type="eggNOG" id="KOG1870">
    <property type="taxonomic scope" value="Eukaryota"/>
</dbReference>
<reference evidence="9 10" key="1">
    <citation type="journal article" date="2021" name="G3 (Bethesda)">
        <title>Improved contiguity of the threespine stickleback genome using long-read sequencing.</title>
        <authorList>
            <person name="Nath S."/>
            <person name="Shaw D.E."/>
            <person name="White M.A."/>
        </authorList>
    </citation>
    <scope>NUCLEOTIDE SEQUENCE [LARGE SCALE GENOMIC DNA]</scope>
    <source>
        <strain evidence="9 10">Lake Benthic</strain>
    </source>
</reference>
<evidence type="ECO:0000256" key="1">
    <source>
        <dbReference type="ARBA" id="ARBA00000707"/>
    </source>
</evidence>
<dbReference type="KEGG" id="gat:120819491"/>
<protein>
    <recommendedName>
        <fullName evidence="2">ubiquitinyl hydrolase 1</fullName>
        <ecNumber evidence="2">3.4.19.12</ecNumber>
    </recommendedName>
</protein>
<keyword evidence="3" id="KW-0645">Protease</keyword>
<feature type="compositionally biased region" description="Polar residues" evidence="7">
    <location>
        <begin position="812"/>
        <end position="860"/>
    </location>
</feature>
<evidence type="ECO:0000313" key="10">
    <source>
        <dbReference type="Proteomes" id="UP000007635"/>
    </source>
</evidence>
<dbReference type="OrthoDB" id="292964at2759"/>
<evidence type="ECO:0000313" key="9">
    <source>
        <dbReference type="Ensembl" id="ENSGACP00000010868.2"/>
    </source>
</evidence>
<dbReference type="InterPro" id="IPR018200">
    <property type="entry name" value="USP_CS"/>
</dbReference>
<name>G3NZU5_GASAC</name>
<dbReference type="FunFam" id="3.90.70.10:FF:000048">
    <property type="entry name" value="Ubiquitin carboxyl-terminal hydrolase 31"/>
    <property type="match status" value="1"/>
</dbReference>